<proteinExistence type="predicted"/>
<accession>A0ABS6DPR2</accession>
<feature type="signal peptide" evidence="1">
    <location>
        <begin position="1"/>
        <end position="21"/>
    </location>
</feature>
<feature type="chain" id="PRO_5045324509" description="Lipoprotein" evidence="1">
    <location>
        <begin position="22"/>
        <end position="320"/>
    </location>
</feature>
<reference evidence="2" key="1">
    <citation type="submission" date="2021-06" db="EMBL/GenBank/DDBJ databases">
        <title>Novel Mycoplasma species detected in California sea lions (Zalophus californianus) from the USA.</title>
        <authorList>
            <person name="Volokhov D.V."/>
            <person name="Furtak V.A."/>
            <person name="Zagorodnyaya T.A."/>
        </authorList>
    </citation>
    <scope>NUCLEOTIDE SEQUENCE [LARGE SCALE GENOMIC DNA]</scope>
    <source>
        <strain evidence="2">CSL 5346</strain>
    </source>
</reference>
<sequence length="320" mass="38055">MKKLFLISLSPVLLPLSVVSCGVVQETNDNFEFPKKQQSDFDKNQSINKLLDFFSNNDENKKKIYVSQQINKSTSKNTELKFAFVYDPVFIFDGGVVKTKVEDLRNTSIKIISNTLENDWYWTLFNIENFHYIFSPYGDKYTPLDNEKELFDETKNFLGSVSLKINNSKPNKLIALPYKEIPELKEHSAYLEKESWYLIFDNNKAIKVWKYKEDGQPKLRITSDLLVFKDTNNIEQQLQELEDQIYNQHLNEFETDYDNYKKYYSDEDENEFLMKRNDKKYLEFQAVNQFNNDFVNALNEINKDGIKIFRFTMRDIDEKN</sequence>
<gene>
    <name evidence="2" type="ORF">KQ875_01490</name>
</gene>
<evidence type="ECO:0000256" key="1">
    <source>
        <dbReference type="SAM" id="SignalP"/>
    </source>
</evidence>
<evidence type="ECO:0000313" key="2">
    <source>
        <dbReference type="EMBL" id="MBU4692268.1"/>
    </source>
</evidence>
<dbReference type="EMBL" id="JAHMHH010000001">
    <property type="protein sequence ID" value="MBU4692268.1"/>
    <property type="molecule type" value="Genomic_DNA"/>
</dbReference>
<organism evidence="2 3">
    <name type="scientific">Mycoplasma zalophi</name>
    <dbReference type="NCBI Taxonomy" id="191287"/>
    <lineage>
        <taxon>Bacteria</taxon>
        <taxon>Bacillati</taxon>
        <taxon>Mycoplasmatota</taxon>
        <taxon>Mollicutes</taxon>
        <taxon>Mycoplasmataceae</taxon>
        <taxon>Mycoplasma</taxon>
    </lineage>
</organism>
<keyword evidence="3" id="KW-1185">Reference proteome</keyword>
<comment type="caution">
    <text evidence="2">The sequence shown here is derived from an EMBL/GenBank/DDBJ whole genome shotgun (WGS) entry which is preliminary data.</text>
</comment>
<evidence type="ECO:0008006" key="4">
    <source>
        <dbReference type="Google" id="ProtNLM"/>
    </source>
</evidence>
<evidence type="ECO:0000313" key="3">
    <source>
        <dbReference type="Proteomes" id="UP000718793"/>
    </source>
</evidence>
<dbReference type="Proteomes" id="UP000718793">
    <property type="component" value="Unassembled WGS sequence"/>
</dbReference>
<protein>
    <recommendedName>
        <fullName evidence="4">Lipoprotein</fullName>
    </recommendedName>
</protein>
<dbReference type="RefSeq" id="WP_216488686.1">
    <property type="nucleotide sequence ID" value="NZ_JAHMHH010000001.1"/>
</dbReference>
<dbReference type="InterPro" id="IPR027593">
    <property type="entry name" value="Aro_clust"/>
</dbReference>
<name>A0ABS6DPR2_9MOLU</name>
<dbReference type="NCBIfam" id="TIGR04313">
    <property type="entry name" value="aro_clust_Mycop"/>
    <property type="match status" value="1"/>
</dbReference>
<dbReference type="PROSITE" id="PS51257">
    <property type="entry name" value="PROKAR_LIPOPROTEIN"/>
    <property type="match status" value="1"/>
</dbReference>
<keyword evidence="1" id="KW-0732">Signal</keyword>